<dbReference type="PANTHER" id="PTHR47999">
    <property type="entry name" value="TRANSCRIPTION FACTOR MYB8-RELATED-RELATED"/>
    <property type="match status" value="1"/>
</dbReference>
<evidence type="ECO:0000256" key="4">
    <source>
        <dbReference type="ARBA" id="ARBA00023125"/>
    </source>
</evidence>
<protein>
    <submittedName>
        <fullName evidence="11">Uncharacterized protein</fullName>
    </submittedName>
</protein>
<dbReference type="GO" id="GO:0080090">
    <property type="term" value="P:regulation of primary metabolic process"/>
    <property type="evidence" value="ECO:0007669"/>
    <property type="project" value="UniProtKB-ARBA"/>
</dbReference>
<keyword evidence="3" id="KW-0805">Transcription regulation</keyword>
<feature type="domain" description="HTH myb-type" evidence="10">
    <location>
        <begin position="93"/>
        <end position="149"/>
    </location>
</feature>
<dbReference type="CDD" id="cd00167">
    <property type="entry name" value="SANT"/>
    <property type="match status" value="1"/>
</dbReference>
<dbReference type="Pfam" id="PF00249">
    <property type="entry name" value="Myb_DNA-binding"/>
    <property type="match status" value="1"/>
</dbReference>
<feature type="compositionally biased region" description="Acidic residues" evidence="8">
    <location>
        <begin position="43"/>
        <end position="54"/>
    </location>
</feature>
<sequence length="172" mass="20411">MYNEFLRYSLVPGYVRWPPVIIQKRLFLQQPVRQKEAVIFEDEEDLEEDEDSEQGDQPSQQPRRSVKYKKCDKRFYINKARNTVLKPMTSGNDSKLRKGAWGSDEDTLLTKCMHKYGEGKWSLVPRRAGLNRCRKSCRLRWLNYLRPTIKRGEFGADEVDLMMRLHKLLGNR</sequence>
<dbReference type="InterPro" id="IPR009057">
    <property type="entry name" value="Homeodomain-like_sf"/>
</dbReference>
<evidence type="ECO:0000259" key="9">
    <source>
        <dbReference type="PROSITE" id="PS50090"/>
    </source>
</evidence>
<dbReference type="InterPro" id="IPR001005">
    <property type="entry name" value="SANT/Myb"/>
</dbReference>
<dbReference type="PANTHER" id="PTHR47999:SF24">
    <property type="entry name" value="TRANSCRIPTION FACTOR MYB90"/>
    <property type="match status" value="1"/>
</dbReference>
<dbReference type="SMART" id="SM00717">
    <property type="entry name" value="SANT"/>
    <property type="match status" value="1"/>
</dbReference>
<dbReference type="EMBL" id="LNRQ01000003">
    <property type="protein sequence ID" value="KZN01997.1"/>
    <property type="molecule type" value="Genomic_DNA"/>
</dbReference>
<accession>A0A161XZ01</accession>
<feature type="domain" description="Myb-like" evidence="9">
    <location>
        <begin position="93"/>
        <end position="145"/>
    </location>
</feature>
<evidence type="ECO:0000256" key="2">
    <source>
        <dbReference type="ARBA" id="ARBA00022737"/>
    </source>
</evidence>
<dbReference type="InterPro" id="IPR017930">
    <property type="entry name" value="Myb_dom"/>
</dbReference>
<dbReference type="SUPFAM" id="SSF46689">
    <property type="entry name" value="Homeodomain-like"/>
    <property type="match status" value="1"/>
</dbReference>
<evidence type="ECO:0000256" key="5">
    <source>
        <dbReference type="ARBA" id="ARBA00023159"/>
    </source>
</evidence>
<dbReference type="PROSITE" id="PS50090">
    <property type="entry name" value="MYB_LIKE"/>
    <property type="match status" value="1"/>
</dbReference>
<feature type="region of interest" description="Disordered" evidence="8">
    <location>
        <begin position="43"/>
        <end position="67"/>
    </location>
</feature>
<keyword evidence="7" id="KW-0539">Nucleus</keyword>
<evidence type="ECO:0000259" key="10">
    <source>
        <dbReference type="PROSITE" id="PS51294"/>
    </source>
</evidence>
<evidence type="ECO:0000256" key="7">
    <source>
        <dbReference type="ARBA" id="ARBA00023242"/>
    </source>
</evidence>
<dbReference type="Gene3D" id="1.10.10.60">
    <property type="entry name" value="Homeodomain-like"/>
    <property type="match status" value="1"/>
</dbReference>
<comment type="subcellular location">
    <subcellularLocation>
        <location evidence="1">Nucleus</location>
    </subcellularLocation>
</comment>
<keyword evidence="6" id="KW-0804">Transcription</keyword>
<reference evidence="11" key="1">
    <citation type="journal article" date="2016" name="Nat. Genet.">
        <title>A high-quality carrot genome assembly provides new insights into carotenoid accumulation and asterid genome evolution.</title>
        <authorList>
            <person name="Iorizzo M."/>
            <person name="Ellison S."/>
            <person name="Senalik D."/>
            <person name="Zeng P."/>
            <person name="Satapoomin P."/>
            <person name="Huang J."/>
            <person name="Bowman M."/>
            <person name="Iovene M."/>
            <person name="Sanseverino W."/>
            <person name="Cavagnaro P."/>
            <person name="Yildiz M."/>
            <person name="Macko-Podgorni A."/>
            <person name="Moranska E."/>
            <person name="Grzebelus E."/>
            <person name="Grzebelus D."/>
            <person name="Ashrafi H."/>
            <person name="Zheng Z."/>
            <person name="Cheng S."/>
            <person name="Spooner D."/>
            <person name="Van Deynze A."/>
            <person name="Simon P."/>
        </authorList>
    </citation>
    <scope>NUCLEOTIDE SEQUENCE [LARGE SCALE GENOMIC DNA]</scope>
    <source>
        <tissue evidence="11">Leaf</tissue>
    </source>
</reference>
<evidence type="ECO:0000256" key="3">
    <source>
        <dbReference type="ARBA" id="ARBA00023015"/>
    </source>
</evidence>
<evidence type="ECO:0000256" key="8">
    <source>
        <dbReference type="SAM" id="MobiDB-lite"/>
    </source>
</evidence>
<dbReference type="Gramene" id="KZN01997">
    <property type="protein sequence ID" value="KZN01997"/>
    <property type="gene ID" value="DCAR_010751"/>
</dbReference>
<comment type="caution">
    <text evidence="11">The sequence shown here is derived from an EMBL/GenBank/DDBJ whole genome shotgun (WGS) entry which is preliminary data.</text>
</comment>
<dbReference type="FunFam" id="1.10.10.60:FF:000218">
    <property type="entry name" value="Myb transcription factor"/>
    <property type="match status" value="1"/>
</dbReference>
<keyword evidence="2" id="KW-0677">Repeat</keyword>
<dbReference type="GO" id="GO:0003677">
    <property type="term" value="F:DNA binding"/>
    <property type="evidence" value="ECO:0007669"/>
    <property type="project" value="UniProtKB-KW"/>
</dbReference>
<organism evidence="11">
    <name type="scientific">Daucus carota subsp. sativus</name>
    <name type="common">Carrot</name>
    <dbReference type="NCBI Taxonomy" id="79200"/>
    <lineage>
        <taxon>Eukaryota</taxon>
        <taxon>Viridiplantae</taxon>
        <taxon>Streptophyta</taxon>
        <taxon>Embryophyta</taxon>
        <taxon>Tracheophyta</taxon>
        <taxon>Spermatophyta</taxon>
        <taxon>Magnoliopsida</taxon>
        <taxon>eudicotyledons</taxon>
        <taxon>Gunneridae</taxon>
        <taxon>Pentapetalae</taxon>
        <taxon>asterids</taxon>
        <taxon>campanulids</taxon>
        <taxon>Apiales</taxon>
        <taxon>Apiaceae</taxon>
        <taxon>Apioideae</taxon>
        <taxon>Scandiceae</taxon>
        <taxon>Daucinae</taxon>
        <taxon>Daucus</taxon>
        <taxon>Daucus sect. Daucus</taxon>
    </lineage>
</organism>
<dbReference type="GO" id="GO:0005634">
    <property type="term" value="C:nucleus"/>
    <property type="evidence" value="ECO:0007669"/>
    <property type="project" value="UniProtKB-SubCell"/>
</dbReference>
<evidence type="ECO:0000313" key="11">
    <source>
        <dbReference type="EMBL" id="KZN01997.1"/>
    </source>
</evidence>
<dbReference type="InterPro" id="IPR015495">
    <property type="entry name" value="Myb_TF_plants"/>
</dbReference>
<proteinExistence type="predicted"/>
<gene>
    <name evidence="11" type="ORF">DCAR_010751</name>
</gene>
<evidence type="ECO:0000256" key="1">
    <source>
        <dbReference type="ARBA" id="ARBA00004123"/>
    </source>
</evidence>
<evidence type="ECO:0000256" key="6">
    <source>
        <dbReference type="ARBA" id="ARBA00023163"/>
    </source>
</evidence>
<name>A0A161XZ01_DAUCS</name>
<dbReference type="AlphaFoldDB" id="A0A161XZ01"/>
<keyword evidence="5" id="KW-0010">Activator</keyword>
<keyword evidence="4" id="KW-0238">DNA-binding</keyword>
<dbReference type="PROSITE" id="PS51294">
    <property type="entry name" value="HTH_MYB"/>
    <property type="match status" value="1"/>
</dbReference>